<accession>A0A3N0G7X5</accession>
<feature type="active site" description="O-(5'-phospho-DNA)-serine intermediate" evidence="6 7">
    <location>
        <position position="9"/>
    </location>
</feature>
<keyword evidence="11" id="KW-1185">Reference proteome</keyword>
<dbReference type="Gene3D" id="1.10.10.60">
    <property type="entry name" value="Homeodomain-like"/>
    <property type="match status" value="1"/>
</dbReference>
<dbReference type="PROSITE" id="PS00397">
    <property type="entry name" value="RECOMBINASES_1"/>
    <property type="match status" value="1"/>
</dbReference>
<evidence type="ECO:0000313" key="11">
    <source>
        <dbReference type="Proteomes" id="UP000271870"/>
    </source>
</evidence>
<evidence type="ECO:0000256" key="3">
    <source>
        <dbReference type="ARBA" id="ARBA00023100"/>
    </source>
</evidence>
<dbReference type="Proteomes" id="UP000276061">
    <property type="component" value="Unassembled WGS sequence"/>
</dbReference>
<dbReference type="InterPro" id="IPR006120">
    <property type="entry name" value="Resolvase_HTH_dom"/>
</dbReference>
<evidence type="ECO:0000259" key="8">
    <source>
        <dbReference type="PROSITE" id="PS51736"/>
    </source>
</evidence>
<dbReference type="SMART" id="SM00857">
    <property type="entry name" value="Resolvase"/>
    <property type="match status" value="1"/>
</dbReference>
<reference evidence="11 12" key="1">
    <citation type="submission" date="2018-11" db="EMBL/GenBank/DDBJ databases">
        <title>Characterization of surface water Dickeya isolates.</title>
        <authorList>
            <person name="Van Gijsegem F."/>
            <person name="Pedron J."/>
        </authorList>
    </citation>
    <scope>NUCLEOTIDE SEQUENCE [LARGE SCALE GENOMIC DNA]</scope>
    <source>
        <strain evidence="9 12">FVG1-MFV-O17</strain>
        <strain evidence="10 11">FVG10-MFV-A16</strain>
    </source>
</reference>
<dbReference type="FunFam" id="3.40.50.1390:FF:000001">
    <property type="entry name" value="DNA recombinase"/>
    <property type="match status" value="1"/>
</dbReference>
<dbReference type="OrthoDB" id="9797501at2"/>
<comment type="caution">
    <text evidence="9">The sequence shown here is derived from an EMBL/GenBank/DDBJ whole genome shotgun (WGS) entry which is preliminary data.</text>
</comment>
<comment type="similarity">
    <text evidence="1">Belongs to the site-specific recombinase resolvase family.</text>
</comment>
<dbReference type="PROSITE" id="PS51736">
    <property type="entry name" value="RECOMBINASES_3"/>
    <property type="match status" value="1"/>
</dbReference>
<evidence type="ECO:0000313" key="10">
    <source>
        <dbReference type="EMBL" id="RNM26452.1"/>
    </source>
</evidence>
<evidence type="ECO:0000256" key="6">
    <source>
        <dbReference type="PIRSR" id="PIRSR606118-50"/>
    </source>
</evidence>
<keyword evidence="3" id="KW-0230">DNA invertase</keyword>
<dbReference type="Pfam" id="PF02796">
    <property type="entry name" value="HTH_7"/>
    <property type="match status" value="1"/>
</dbReference>
<protein>
    <submittedName>
        <fullName evidence="9">Recombinase family protein</fullName>
    </submittedName>
</protein>
<proteinExistence type="inferred from homology"/>
<name>A0A3N0G7X5_9GAMM</name>
<dbReference type="InterPro" id="IPR050639">
    <property type="entry name" value="SSR_resolvase"/>
</dbReference>
<dbReference type="PANTHER" id="PTHR30461:SF2">
    <property type="entry name" value="SERINE RECOMBINASE PINE-RELATED"/>
    <property type="match status" value="1"/>
</dbReference>
<dbReference type="EMBL" id="RJLR01000009">
    <property type="protein sequence ID" value="RNM08346.1"/>
    <property type="molecule type" value="Genomic_DNA"/>
</dbReference>
<evidence type="ECO:0000256" key="4">
    <source>
        <dbReference type="ARBA" id="ARBA00023125"/>
    </source>
</evidence>
<dbReference type="SUPFAM" id="SSF53041">
    <property type="entry name" value="Resolvase-like"/>
    <property type="match status" value="1"/>
</dbReference>
<evidence type="ECO:0000256" key="7">
    <source>
        <dbReference type="PROSITE-ProRule" id="PRU10137"/>
    </source>
</evidence>
<keyword evidence="5" id="KW-0233">DNA recombination</keyword>
<dbReference type="AlphaFoldDB" id="A0A3N0G7X5"/>
<keyword evidence="2" id="KW-0229">DNA integration</keyword>
<feature type="domain" description="Resolvase/invertase-type recombinase catalytic" evidence="8">
    <location>
        <begin position="1"/>
        <end position="134"/>
    </location>
</feature>
<keyword evidence="4" id="KW-0238">DNA-binding</keyword>
<dbReference type="CDD" id="cd03768">
    <property type="entry name" value="SR_ResInv"/>
    <property type="match status" value="1"/>
</dbReference>
<evidence type="ECO:0000256" key="5">
    <source>
        <dbReference type="ARBA" id="ARBA00023172"/>
    </source>
</evidence>
<dbReference type="GO" id="GO:0000150">
    <property type="term" value="F:DNA strand exchange activity"/>
    <property type="evidence" value="ECO:0007669"/>
    <property type="project" value="UniProtKB-KW"/>
</dbReference>
<dbReference type="InterPro" id="IPR006118">
    <property type="entry name" value="Recombinase_CS"/>
</dbReference>
<dbReference type="Gene3D" id="3.40.50.1390">
    <property type="entry name" value="Resolvase, N-terminal catalytic domain"/>
    <property type="match status" value="1"/>
</dbReference>
<dbReference type="PANTHER" id="PTHR30461">
    <property type="entry name" value="DNA-INVERTASE FROM LAMBDOID PROPHAGE"/>
    <property type="match status" value="1"/>
</dbReference>
<evidence type="ECO:0000256" key="1">
    <source>
        <dbReference type="ARBA" id="ARBA00009913"/>
    </source>
</evidence>
<dbReference type="InterPro" id="IPR006119">
    <property type="entry name" value="Resolv_N"/>
</dbReference>
<sequence>MLIGYARVSTSDQNTELQKNALISANCELIFEDQASGKNARRAGLKRALRKLRRGDTLIVWKLDRLGRSVRDLITMVSDLQRRGIHFRSLTDAIDTSTPAGRFFFHVMSALAEMERELIVERTRAGLAAARAAGRIGGRKRIMTPDTLDHARTLLSNGATRWQIANIIGVSEKTIYKYFPATEKSRTSQ</sequence>
<gene>
    <name evidence="9" type="ORF">EF878_04860</name>
    <name evidence="10" type="ORF">EFS38_01425</name>
</gene>
<dbReference type="SUPFAM" id="SSF46689">
    <property type="entry name" value="Homeodomain-like"/>
    <property type="match status" value="1"/>
</dbReference>
<dbReference type="GO" id="GO:0003677">
    <property type="term" value="F:DNA binding"/>
    <property type="evidence" value="ECO:0007669"/>
    <property type="project" value="UniProtKB-KW"/>
</dbReference>
<dbReference type="InterPro" id="IPR009057">
    <property type="entry name" value="Homeodomain-like_sf"/>
</dbReference>
<evidence type="ECO:0000256" key="2">
    <source>
        <dbReference type="ARBA" id="ARBA00022908"/>
    </source>
</evidence>
<dbReference type="PROSITE" id="PS00398">
    <property type="entry name" value="RECOMBINASES_2"/>
    <property type="match status" value="1"/>
</dbReference>
<dbReference type="InterPro" id="IPR036162">
    <property type="entry name" value="Resolvase-like_N_sf"/>
</dbReference>
<evidence type="ECO:0000313" key="12">
    <source>
        <dbReference type="Proteomes" id="UP000276061"/>
    </source>
</evidence>
<dbReference type="EMBL" id="RJLS01000002">
    <property type="protein sequence ID" value="RNM26452.1"/>
    <property type="molecule type" value="Genomic_DNA"/>
</dbReference>
<evidence type="ECO:0000313" key="9">
    <source>
        <dbReference type="EMBL" id="RNM08346.1"/>
    </source>
</evidence>
<dbReference type="Proteomes" id="UP000271870">
    <property type="component" value="Unassembled WGS sequence"/>
</dbReference>
<organism evidence="9 12">
    <name type="scientific">Dickeya undicola</name>
    <dbReference type="NCBI Taxonomy" id="1577887"/>
    <lineage>
        <taxon>Bacteria</taxon>
        <taxon>Pseudomonadati</taxon>
        <taxon>Pseudomonadota</taxon>
        <taxon>Gammaproteobacteria</taxon>
        <taxon>Enterobacterales</taxon>
        <taxon>Pectobacteriaceae</taxon>
        <taxon>Dickeya</taxon>
    </lineage>
</organism>
<dbReference type="RefSeq" id="WP_033567517.1">
    <property type="nucleotide sequence ID" value="NZ_JSYG01000002.1"/>
</dbReference>
<dbReference type="Pfam" id="PF00239">
    <property type="entry name" value="Resolvase"/>
    <property type="match status" value="1"/>
</dbReference>
<dbReference type="GO" id="GO:0015074">
    <property type="term" value="P:DNA integration"/>
    <property type="evidence" value="ECO:0007669"/>
    <property type="project" value="UniProtKB-KW"/>
</dbReference>